<gene>
    <name evidence="1" type="ORF">J4E00_28215</name>
</gene>
<dbReference type="EMBL" id="JAGETZ010000023">
    <property type="protein sequence ID" value="MBO2012980.1"/>
    <property type="molecule type" value="Genomic_DNA"/>
</dbReference>
<protein>
    <submittedName>
        <fullName evidence="1">Uncharacterized protein</fullName>
    </submittedName>
</protein>
<keyword evidence="2" id="KW-1185">Reference proteome</keyword>
<sequence>MQSITVAIAPAGVQFIGQQVLTPIVQQHLTNLVPQNVTANPPDFQSPGGTDWYNYSSVAVNLTSGSIDGVSATFTSFTQSATTAGQFTLVLTTGGFNAAYTWTETYDESYCVAPEIGPAHCQPATPGSGSFPFAQPFSSLVLTLVVTLAYANGAYNFTVNSATGTAQAGTFTVPKNSILAGQSNSCFGPSAAKAVQDAVDSLDFNSLLASSIPTLLDSLGLPINLTASITYDFGSGPSGLTFPGNASIAAGGTGAVTWNGTEYTSTVLPNLPVPAAPTTGQHLTLYVASYELDALYWAYFQAGLLRFKVMPSDLSDPAALAVSTYVGSIVALKPYSSYKMQAVVTPLQAPTVSFQNVYAISTAALQALQTDVMAGTLPQAAYTAIFNNLSGNIYLDTTTLESDLSQQGVASQYYSLVQQAVIATGAVVTHDLQLQLNILTTSTPQPNIIFSMQRTDLLTNLKLGTTNSAQTLLFDFTEVTTDATSTSFTFISSTVANFPTNSSGLSAVWSAVDPQYDTLLQAMGQTGVALPILSGFGYELTNGTNNQPFAISVQPQGYVAITANVQALNG</sequence>
<proteinExistence type="predicted"/>
<comment type="caution">
    <text evidence="1">The sequence shown here is derived from an EMBL/GenBank/DDBJ whole genome shotgun (WGS) entry which is preliminary data.</text>
</comment>
<organism evidence="1 2">
    <name type="scientific">Hymenobacter negativus</name>
    <dbReference type="NCBI Taxonomy" id="2795026"/>
    <lineage>
        <taxon>Bacteria</taxon>
        <taxon>Pseudomonadati</taxon>
        <taxon>Bacteroidota</taxon>
        <taxon>Cytophagia</taxon>
        <taxon>Cytophagales</taxon>
        <taxon>Hymenobacteraceae</taxon>
        <taxon>Hymenobacter</taxon>
    </lineage>
</organism>
<dbReference type="SUPFAM" id="SSF55394">
    <property type="entry name" value="Bactericidal permeability-increasing protein, BPI"/>
    <property type="match status" value="1"/>
</dbReference>
<dbReference type="Gene3D" id="3.15.20.10">
    <property type="entry name" value="Bactericidal permeability-increasing protein, domain 2"/>
    <property type="match status" value="1"/>
</dbReference>
<dbReference type="InterPro" id="IPR017943">
    <property type="entry name" value="Bactericidal_perm-incr_a/b_dom"/>
</dbReference>
<name>A0ABS3QNW6_9BACT</name>
<dbReference type="Proteomes" id="UP000664369">
    <property type="component" value="Unassembled WGS sequence"/>
</dbReference>
<reference evidence="1 2" key="1">
    <citation type="submission" date="2021-03" db="EMBL/GenBank/DDBJ databases">
        <authorList>
            <person name="Kim M.K."/>
        </authorList>
    </citation>
    <scope>NUCLEOTIDE SEQUENCE [LARGE SCALE GENOMIC DNA]</scope>
    <source>
        <strain evidence="1 2">BT442</strain>
    </source>
</reference>
<accession>A0ABS3QNW6</accession>
<evidence type="ECO:0000313" key="1">
    <source>
        <dbReference type="EMBL" id="MBO2012980.1"/>
    </source>
</evidence>
<evidence type="ECO:0000313" key="2">
    <source>
        <dbReference type="Proteomes" id="UP000664369"/>
    </source>
</evidence>
<dbReference type="RefSeq" id="WP_208178719.1">
    <property type="nucleotide sequence ID" value="NZ_JAGETZ010000023.1"/>
</dbReference>